<keyword evidence="2" id="KW-0472">Membrane</keyword>
<reference evidence="3" key="1">
    <citation type="submission" date="2022-11" db="EMBL/GenBank/DDBJ databases">
        <authorList>
            <person name="Hyden B.L."/>
            <person name="Feng K."/>
            <person name="Yates T."/>
            <person name="Jawdy S."/>
            <person name="Smart L.B."/>
            <person name="Muchero W."/>
        </authorList>
    </citation>
    <scope>NUCLEOTIDE SEQUENCE</scope>
    <source>
        <tissue evidence="3">Shoot tip</tissue>
    </source>
</reference>
<dbReference type="AlphaFoldDB" id="A0A9Q0UDE4"/>
<sequence>MGGGGVMRAAAKVTGIGVAKAGIRRGISGVPPPVEQSMRNASSQVSAIKSSSKASRGDEVAAGMQMPAWEVDEWELAGGVEEEMVRVVFRGAPPSLQEAKAATCELKDALQKVYPNLGTASSLGGSQLSGLPLLTNSDSLETKDCISCDPIQDPEQNYALLAFQMLDENPKIQNTVASIASDPKVWNAVWENKELQDLLSSQNTTKESVEDMESVGDTDSQDAESSEKLKELSDDESETGNSQTGPMNFINNAKLTVVDMVTNVSAYFQKIFRFSSAEHTPAAGDENAGLSTTEKTLVGSLMGLAVMVIIVVVLRRPRP</sequence>
<gene>
    <name evidence="3" type="ORF">OIU74_006102</name>
</gene>
<dbReference type="PANTHER" id="PTHR33625">
    <property type="entry name" value="OS08G0179900 PROTEIN"/>
    <property type="match status" value="1"/>
</dbReference>
<comment type="caution">
    <text evidence="3">The sequence shown here is derived from an EMBL/GenBank/DDBJ whole genome shotgun (WGS) entry which is preliminary data.</text>
</comment>
<dbReference type="EMBL" id="JAPFFM010000012">
    <property type="protein sequence ID" value="KAJ6727986.1"/>
    <property type="molecule type" value="Genomic_DNA"/>
</dbReference>
<dbReference type="Proteomes" id="UP001151752">
    <property type="component" value="Chromosome 11"/>
</dbReference>
<protein>
    <submittedName>
        <fullName evidence="3">Uncharacterized protein</fullName>
    </submittedName>
</protein>
<keyword evidence="2" id="KW-1133">Transmembrane helix</keyword>
<accession>A0A9Q0UDE4</accession>
<name>A0A9Q0UDE4_9ROSI</name>
<feature type="compositionally biased region" description="Low complexity" evidence="1">
    <location>
        <begin position="41"/>
        <end position="54"/>
    </location>
</feature>
<feature type="region of interest" description="Disordered" evidence="1">
    <location>
        <begin position="200"/>
        <end position="248"/>
    </location>
</feature>
<keyword evidence="2" id="KW-0812">Transmembrane</keyword>
<evidence type="ECO:0000256" key="1">
    <source>
        <dbReference type="SAM" id="MobiDB-lite"/>
    </source>
</evidence>
<feature type="compositionally biased region" description="Polar residues" evidence="1">
    <location>
        <begin position="239"/>
        <end position="248"/>
    </location>
</feature>
<reference evidence="3" key="2">
    <citation type="journal article" date="2023" name="Int. J. Mol. Sci.">
        <title>De Novo Assembly and Annotation of 11 Diverse Shrub Willow (Salix) Genomes Reveals Novel Gene Organization in Sex-Linked Regions.</title>
        <authorList>
            <person name="Hyden B."/>
            <person name="Feng K."/>
            <person name="Yates T.B."/>
            <person name="Jawdy S."/>
            <person name="Cereghino C."/>
            <person name="Smart L.B."/>
            <person name="Muchero W."/>
        </authorList>
    </citation>
    <scope>NUCLEOTIDE SEQUENCE</scope>
    <source>
        <tissue evidence="3">Shoot tip</tissue>
    </source>
</reference>
<organism evidence="3 4">
    <name type="scientific">Salix koriyanagi</name>
    <dbReference type="NCBI Taxonomy" id="2511006"/>
    <lineage>
        <taxon>Eukaryota</taxon>
        <taxon>Viridiplantae</taxon>
        <taxon>Streptophyta</taxon>
        <taxon>Embryophyta</taxon>
        <taxon>Tracheophyta</taxon>
        <taxon>Spermatophyta</taxon>
        <taxon>Magnoliopsida</taxon>
        <taxon>eudicotyledons</taxon>
        <taxon>Gunneridae</taxon>
        <taxon>Pentapetalae</taxon>
        <taxon>rosids</taxon>
        <taxon>fabids</taxon>
        <taxon>Malpighiales</taxon>
        <taxon>Salicaceae</taxon>
        <taxon>Saliceae</taxon>
        <taxon>Salix</taxon>
    </lineage>
</organism>
<evidence type="ECO:0000256" key="2">
    <source>
        <dbReference type="SAM" id="Phobius"/>
    </source>
</evidence>
<feature type="region of interest" description="Disordered" evidence="1">
    <location>
        <begin position="29"/>
        <end position="59"/>
    </location>
</feature>
<evidence type="ECO:0000313" key="4">
    <source>
        <dbReference type="Proteomes" id="UP001151752"/>
    </source>
</evidence>
<proteinExistence type="predicted"/>
<dbReference type="PANTHER" id="PTHR33625:SF4">
    <property type="entry name" value="OS08G0179900 PROTEIN"/>
    <property type="match status" value="1"/>
</dbReference>
<evidence type="ECO:0000313" key="3">
    <source>
        <dbReference type="EMBL" id="KAJ6727986.1"/>
    </source>
</evidence>
<feature type="transmembrane region" description="Helical" evidence="2">
    <location>
        <begin position="297"/>
        <end position="314"/>
    </location>
</feature>
<feature type="compositionally biased region" description="Acidic residues" evidence="1">
    <location>
        <begin position="210"/>
        <end position="224"/>
    </location>
</feature>
<keyword evidence="4" id="KW-1185">Reference proteome</keyword>